<dbReference type="AlphaFoldDB" id="A0A1J1ILS0"/>
<dbReference type="EMBL" id="CVRI01000054">
    <property type="protein sequence ID" value="CRL00022.1"/>
    <property type="molecule type" value="Genomic_DNA"/>
</dbReference>
<accession>A0A1J1ILS0</accession>
<sequence length="101" mass="11819">MYKASFVAIKCFIFFALFLFIITIGKSTNALVDSSVKGYQAERTCGYNEICKEEFRKIFRCRCPTYLHCRSSGKYYNAFCSITENSGYIWLQKPYELQRTP</sequence>
<keyword evidence="2" id="KW-1185">Reference proteome</keyword>
<evidence type="ECO:0000313" key="2">
    <source>
        <dbReference type="Proteomes" id="UP000183832"/>
    </source>
</evidence>
<reference evidence="1 2" key="1">
    <citation type="submission" date="2015-04" db="EMBL/GenBank/DDBJ databases">
        <authorList>
            <person name="Syromyatnikov M.Y."/>
            <person name="Popov V.N."/>
        </authorList>
    </citation>
    <scope>NUCLEOTIDE SEQUENCE [LARGE SCALE GENOMIC DNA]</scope>
</reference>
<dbReference type="Proteomes" id="UP000183832">
    <property type="component" value="Unassembled WGS sequence"/>
</dbReference>
<name>A0A1J1ILS0_9DIPT</name>
<proteinExistence type="predicted"/>
<dbReference type="STRING" id="568069.A0A1J1ILS0"/>
<gene>
    <name evidence="1" type="primary">putative AGAP005785-PA</name>
    <name evidence="1" type="ORF">CLUMA_CG013310</name>
</gene>
<organism evidence="1 2">
    <name type="scientific">Clunio marinus</name>
    <dbReference type="NCBI Taxonomy" id="568069"/>
    <lineage>
        <taxon>Eukaryota</taxon>
        <taxon>Metazoa</taxon>
        <taxon>Ecdysozoa</taxon>
        <taxon>Arthropoda</taxon>
        <taxon>Hexapoda</taxon>
        <taxon>Insecta</taxon>
        <taxon>Pterygota</taxon>
        <taxon>Neoptera</taxon>
        <taxon>Endopterygota</taxon>
        <taxon>Diptera</taxon>
        <taxon>Nematocera</taxon>
        <taxon>Chironomoidea</taxon>
        <taxon>Chironomidae</taxon>
        <taxon>Clunio</taxon>
    </lineage>
</organism>
<evidence type="ECO:0000313" key="1">
    <source>
        <dbReference type="EMBL" id="CRL00022.1"/>
    </source>
</evidence>
<dbReference type="OrthoDB" id="6373466at2759"/>
<protein>
    <submittedName>
        <fullName evidence="1">CLUMA_CG013310, isoform A</fullName>
    </submittedName>
</protein>